<evidence type="ECO:0000313" key="2">
    <source>
        <dbReference type="EMBL" id="SEH36835.1"/>
    </source>
</evidence>
<feature type="transmembrane region" description="Helical" evidence="1">
    <location>
        <begin position="33"/>
        <end position="57"/>
    </location>
</feature>
<keyword evidence="3" id="KW-1185">Reference proteome</keyword>
<gene>
    <name evidence="2" type="ORF">SAMN05216447_101104</name>
</gene>
<reference evidence="2 3" key="1">
    <citation type="submission" date="2016-10" db="EMBL/GenBank/DDBJ databases">
        <authorList>
            <person name="Varghese N."/>
            <person name="Submissions S."/>
        </authorList>
    </citation>
    <scope>NUCLEOTIDE SEQUENCE [LARGE SCALE GENOMIC DNA]</scope>
    <source>
        <strain evidence="2 3">WCP15</strain>
    </source>
</reference>
<keyword evidence="1" id="KW-1133">Transmembrane helix</keyword>
<comment type="caution">
    <text evidence="2">The sequence shown here is derived from an EMBL/GenBank/DDBJ whole genome shotgun (WGS) entry which is preliminary data.</text>
</comment>
<evidence type="ECO:0000256" key="1">
    <source>
        <dbReference type="SAM" id="Phobius"/>
    </source>
</evidence>
<dbReference type="RefSeq" id="WP_078686342.1">
    <property type="nucleotide sequence ID" value="NZ_FNWT01000001.1"/>
</dbReference>
<feature type="transmembrane region" description="Helical" evidence="1">
    <location>
        <begin position="185"/>
        <end position="204"/>
    </location>
</feature>
<dbReference type="EMBL" id="FNWT01000001">
    <property type="protein sequence ID" value="SEH36835.1"/>
    <property type="molecule type" value="Genomic_DNA"/>
</dbReference>
<keyword evidence="1" id="KW-0812">Transmembrane</keyword>
<organism evidence="2 3">
    <name type="scientific">Parafannyhessea umbonata</name>
    <dbReference type="NCBI Taxonomy" id="604330"/>
    <lineage>
        <taxon>Bacteria</taxon>
        <taxon>Bacillati</taxon>
        <taxon>Actinomycetota</taxon>
        <taxon>Coriobacteriia</taxon>
        <taxon>Coriobacteriales</taxon>
        <taxon>Atopobiaceae</taxon>
        <taxon>Parafannyhessea</taxon>
    </lineage>
</organism>
<proteinExistence type="predicted"/>
<sequence length="215" mass="22634">MGSAAVGMGGTIPTEDKKSVWVMEKGEVRKPGLAHFVMMALFSGVGVVVGAFGSMAVSLGPVSAFWPGQAIQSVGTIWYGGWGALAGSLFPLIANSIAGSAALPISIAYIPGNFAQSVIGALAFRKFDCDPRLRSAKDWVVFLVFGVFLANAVGAFEGVCVLYLFGMVTVDIIPVSFVGWWLGNSIASAILGVIMLKFLSPLVLKTKTFCKKMWA</sequence>
<dbReference type="Proteomes" id="UP000199135">
    <property type="component" value="Unassembled WGS sequence"/>
</dbReference>
<protein>
    <submittedName>
        <fullName evidence="2">MASE1 protein</fullName>
    </submittedName>
</protein>
<keyword evidence="1" id="KW-0472">Membrane</keyword>
<accession>A0A1H6HRL8</accession>
<evidence type="ECO:0000313" key="3">
    <source>
        <dbReference type="Proteomes" id="UP000199135"/>
    </source>
</evidence>
<name>A0A1H6HRL8_9ACTN</name>
<feature type="transmembrane region" description="Helical" evidence="1">
    <location>
        <begin position="77"/>
        <end position="98"/>
    </location>
</feature>
<feature type="transmembrane region" description="Helical" evidence="1">
    <location>
        <begin position="140"/>
        <end position="165"/>
    </location>
</feature>